<evidence type="ECO:0000256" key="1">
    <source>
        <dbReference type="ARBA" id="ARBA00023015"/>
    </source>
</evidence>
<evidence type="ECO:0000259" key="4">
    <source>
        <dbReference type="PROSITE" id="PS01124"/>
    </source>
</evidence>
<dbReference type="InterPro" id="IPR018060">
    <property type="entry name" value="HTH_AraC"/>
</dbReference>
<keyword evidence="1" id="KW-0805">Transcription regulation</keyword>
<dbReference type="PROSITE" id="PS01124">
    <property type="entry name" value="HTH_ARAC_FAMILY_2"/>
    <property type="match status" value="1"/>
</dbReference>
<dbReference type="SUPFAM" id="SSF52317">
    <property type="entry name" value="Class I glutamine amidotransferase-like"/>
    <property type="match status" value="1"/>
</dbReference>
<evidence type="ECO:0000256" key="3">
    <source>
        <dbReference type="ARBA" id="ARBA00023163"/>
    </source>
</evidence>
<evidence type="ECO:0000313" key="6">
    <source>
        <dbReference type="Proteomes" id="UP001279553"/>
    </source>
</evidence>
<keyword evidence="2" id="KW-0238">DNA-binding</keyword>
<organism evidence="5 6">
    <name type="scientific">Acidiphilium acidophilum</name>
    <name type="common">Thiobacillus acidophilus</name>
    <dbReference type="NCBI Taxonomy" id="76588"/>
    <lineage>
        <taxon>Bacteria</taxon>
        <taxon>Pseudomonadati</taxon>
        <taxon>Pseudomonadota</taxon>
        <taxon>Alphaproteobacteria</taxon>
        <taxon>Acetobacterales</taxon>
        <taxon>Acidocellaceae</taxon>
        <taxon>Acidiphilium</taxon>
    </lineage>
</organism>
<accession>A0AAW9DP30</accession>
<dbReference type="PRINTS" id="PR00032">
    <property type="entry name" value="HTHARAC"/>
</dbReference>
<dbReference type="InterPro" id="IPR020449">
    <property type="entry name" value="Tscrpt_reg_AraC-type_HTH"/>
</dbReference>
<dbReference type="InterPro" id="IPR052158">
    <property type="entry name" value="INH-QAR"/>
</dbReference>
<gene>
    <name evidence="5" type="ORF">SIL87_06630</name>
</gene>
<evidence type="ECO:0000256" key="2">
    <source>
        <dbReference type="ARBA" id="ARBA00023125"/>
    </source>
</evidence>
<dbReference type="Pfam" id="PF12833">
    <property type="entry name" value="HTH_18"/>
    <property type="match status" value="1"/>
</dbReference>
<dbReference type="Gene3D" id="1.10.10.60">
    <property type="entry name" value="Homeodomain-like"/>
    <property type="match status" value="1"/>
</dbReference>
<dbReference type="Pfam" id="PF01965">
    <property type="entry name" value="DJ-1_PfpI"/>
    <property type="match status" value="1"/>
</dbReference>
<dbReference type="AlphaFoldDB" id="A0AAW9DP30"/>
<dbReference type="GO" id="GO:0003700">
    <property type="term" value="F:DNA-binding transcription factor activity"/>
    <property type="evidence" value="ECO:0007669"/>
    <property type="project" value="InterPro"/>
</dbReference>
<dbReference type="InterPro" id="IPR029062">
    <property type="entry name" value="Class_I_gatase-like"/>
</dbReference>
<dbReference type="InterPro" id="IPR002818">
    <property type="entry name" value="DJ-1/PfpI"/>
</dbReference>
<dbReference type="CDD" id="cd03136">
    <property type="entry name" value="GATase1_AraC_ArgR_like"/>
    <property type="match status" value="1"/>
</dbReference>
<proteinExistence type="predicted"/>
<dbReference type="PANTHER" id="PTHR43130:SF3">
    <property type="entry name" value="HTH-TYPE TRANSCRIPTIONAL REGULATOR RV1931C"/>
    <property type="match status" value="1"/>
</dbReference>
<sequence>MTEDIGRQQLFVALLPLPNFTLIAFSAFLDTIRLAADEGDHSQPVRCKWTVLAPELKPVRASCGIEIMPWETLRAPERFDYLVVAGGLLPPAGQALLPTRTRDFIRECVTKGVGVIGICTGSMALVEAGVVPQGSPCCVSWYHHADLVERFPDVDPVADRLWVATGRVITCAGGLASSDLAAHLVKRHLGGAVAQKASHIMLRDGYRPANAAQPQPSNIRPVADPRVRRAILLIEQNLSAPLRVDELAATLAMSRRQMERLFRQAIGASIQVFARDMRLSYAVWLMAERRAEQSGRIDEVALQCGFADVRHFSRQFRKAFGISPSTARQKTPAELHAMLESWWPYGTEGQFPSLRRPPP</sequence>
<dbReference type="Gene3D" id="3.40.50.880">
    <property type="match status" value="1"/>
</dbReference>
<evidence type="ECO:0000313" key="5">
    <source>
        <dbReference type="EMBL" id="MDX5930436.1"/>
    </source>
</evidence>
<keyword evidence="6" id="KW-1185">Reference proteome</keyword>
<dbReference type="SMART" id="SM00342">
    <property type="entry name" value="HTH_ARAC"/>
    <property type="match status" value="1"/>
</dbReference>
<dbReference type="EMBL" id="JAWXYB010000018">
    <property type="protein sequence ID" value="MDX5930436.1"/>
    <property type="molecule type" value="Genomic_DNA"/>
</dbReference>
<feature type="domain" description="HTH araC/xylS-type" evidence="4">
    <location>
        <begin position="228"/>
        <end position="330"/>
    </location>
</feature>
<comment type="caution">
    <text evidence="5">The sequence shown here is derived from an EMBL/GenBank/DDBJ whole genome shotgun (WGS) entry which is preliminary data.</text>
</comment>
<dbReference type="SUPFAM" id="SSF46689">
    <property type="entry name" value="Homeodomain-like"/>
    <property type="match status" value="2"/>
</dbReference>
<dbReference type="Proteomes" id="UP001279553">
    <property type="component" value="Unassembled WGS sequence"/>
</dbReference>
<keyword evidence="3" id="KW-0804">Transcription</keyword>
<dbReference type="PANTHER" id="PTHR43130">
    <property type="entry name" value="ARAC-FAMILY TRANSCRIPTIONAL REGULATOR"/>
    <property type="match status" value="1"/>
</dbReference>
<name>A0AAW9DP30_ACIAO</name>
<dbReference type="InterPro" id="IPR009057">
    <property type="entry name" value="Homeodomain-like_sf"/>
</dbReference>
<protein>
    <submittedName>
        <fullName evidence="5">GlxA family transcriptional regulator</fullName>
    </submittedName>
</protein>
<dbReference type="GO" id="GO:0043565">
    <property type="term" value="F:sequence-specific DNA binding"/>
    <property type="evidence" value="ECO:0007669"/>
    <property type="project" value="InterPro"/>
</dbReference>
<reference evidence="5 6" key="1">
    <citation type="submission" date="2023-11" db="EMBL/GenBank/DDBJ databases">
        <title>MicrobeMod: A computational toolkit for identifying prokaryotic methylation and restriction-modification with nanopore sequencing.</title>
        <authorList>
            <person name="Crits-Christoph A."/>
            <person name="Kang S.C."/>
            <person name="Lee H."/>
            <person name="Ostrov N."/>
        </authorList>
    </citation>
    <scope>NUCLEOTIDE SEQUENCE [LARGE SCALE GENOMIC DNA]</scope>
    <source>
        <strain evidence="5 6">DSMZ 700</strain>
    </source>
</reference>
<dbReference type="RefSeq" id="WP_319613383.1">
    <property type="nucleotide sequence ID" value="NZ_JAWXYB010000018.1"/>
</dbReference>